<evidence type="ECO:0000256" key="4">
    <source>
        <dbReference type="ARBA" id="ARBA00013151"/>
    </source>
</evidence>
<keyword evidence="5 10" id="KW-0808">Transferase</keyword>
<evidence type="ECO:0000256" key="10">
    <source>
        <dbReference type="RuleBase" id="RU004155"/>
    </source>
</evidence>
<comment type="function">
    <text evidence="1 10">Transaldolase is important for the balance of metabolites in the pentose-phosphate pathway.</text>
</comment>
<name>A0A372MS37_ACIHA</name>
<dbReference type="EMBL" id="CP038009">
    <property type="protein sequence ID" value="QBQ15976.1"/>
    <property type="molecule type" value="Genomic_DNA"/>
</dbReference>
<comment type="similarity">
    <text evidence="3 10">Belongs to the transaldolase family. Type 1 subfamily.</text>
</comment>
<evidence type="ECO:0000256" key="8">
    <source>
        <dbReference type="ARBA" id="ARBA00048810"/>
    </source>
</evidence>
<dbReference type="GO" id="GO:0005975">
    <property type="term" value="P:carbohydrate metabolic process"/>
    <property type="evidence" value="ECO:0007669"/>
    <property type="project" value="InterPro"/>
</dbReference>
<dbReference type="EMBL" id="WTTO01000020">
    <property type="protein sequence ID" value="NAR73532.1"/>
    <property type="molecule type" value="Genomic_DNA"/>
</dbReference>
<dbReference type="InterPro" id="IPR004730">
    <property type="entry name" value="Transaldolase_1"/>
</dbReference>
<evidence type="ECO:0000256" key="6">
    <source>
        <dbReference type="ARBA" id="ARBA00023126"/>
    </source>
</evidence>
<dbReference type="Pfam" id="PF00923">
    <property type="entry name" value="TAL_FSA"/>
    <property type="match status" value="1"/>
</dbReference>
<keyword evidence="7" id="KW-0704">Schiff base</keyword>
<evidence type="ECO:0000313" key="13">
    <source>
        <dbReference type="EMBL" id="QBQ15976.1"/>
    </source>
</evidence>
<dbReference type="Proteomes" id="UP000451048">
    <property type="component" value="Unassembled WGS sequence"/>
</dbReference>
<organism evidence="12 15">
    <name type="scientific">Acinetobacter haemolyticus</name>
    <dbReference type="NCBI Taxonomy" id="29430"/>
    <lineage>
        <taxon>Bacteria</taxon>
        <taxon>Pseudomonadati</taxon>
        <taxon>Pseudomonadota</taxon>
        <taxon>Gammaproteobacteria</taxon>
        <taxon>Moraxellales</taxon>
        <taxon>Moraxellaceae</taxon>
        <taxon>Acinetobacter</taxon>
    </lineage>
</organism>
<accession>A0A372MS37</accession>
<dbReference type="SUPFAM" id="SSF51569">
    <property type="entry name" value="Aldolase"/>
    <property type="match status" value="1"/>
</dbReference>
<comment type="catalytic activity">
    <reaction evidence="8 10">
        <text>D-sedoheptulose 7-phosphate + D-glyceraldehyde 3-phosphate = D-erythrose 4-phosphate + beta-D-fructose 6-phosphate</text>
        <dbReference type="Rhea" id="RHEA:17053"/>
        <dbReference type="ChEBI" id="CHEBI:16897"/>
        <dbReference type="ChEBI" id="CHEBI:57483"/>
        <dbReference type="ChEBI" id="CHEBI:57634"/>
        <dbReference type="ChEBI" id="CHEBI:59776"/>
        <dbReference type="EC" id="2.2.1.2"/>
    </reaction>
</comment>
<dbReference type="InterPro" id="IPR001585">
    <property type="entry name" value="TAL/FSA"/>
</dbReference>
<evidence type="ECO:0000256" key="2">
    <source>
        <dbReference type="ARBA" id="ARBA00004857"/>
    </source>
</evidence>
<evidence type="ECO:0000313" key="14">
    <source>
        <dbReference type="Proteomes" id="UP000294395"/>
    </source>
</evidence>
<dbReference type="Proteomes" id="UP000294395">
    <property type="component" value="Chromosome"/>
</dbReference>
<dbReference type="GO" id="GO:0006098">
    <property type="term" value="P:pentose-phosphate shunt"/>
    <property type="evidence" value="ECO:0007669"/>
    <property type="project" value="UniProtKB-UniRule"/>
</dbReference>
<evidence type="ECO:0000256" key="1">
    <source>
        <dbReference type="ARBA" id="ARBA00003518"/>
    </source>
</evidence>
<dbReference type="PANTHER" id="PTHR10683:SF18">
    <property type="entry name" value="TRANSALDOLASE"/>
    <property type="match status" value="1"/>
</dbReference>
<dbReference type="GO" id="GO:0005737">
    <property type="term" value="C:cytoplasm"/>
    <property type="evidence" value="ECO:0007669"/>
    <property type="project" value="UniProtKB-UniRule"/>
</dbReference>
<reference evidence="12 15" key="2">
    <citation type="submission" date="2019-12" db="EMBL/GenBank/DDBJ databases">
        <title>Acinetobacter haemolyticus comparative genomics.</title>
        <authorList>
            <person name="Castro-Jaimes S."/>
            <person name="Bello-Lopez E."/>
            <person name="Velazquez-Acosta C."/>
            <person name="Volkow-Fernandez P."/>
            <person name="Lozano-Zarain P."/>
            <person name="Castillo Ramirez S."/>
            <person name="Cevallos M.A."/>
        </authorList>
    </citation>
    <scope>NUCLEOTIDE SEQUENCE [LARGE SCALE GENOMIC DNA]</scope>
    <source>
        <strain evidence="12 15">AN10</strain>
    </source>
</reference>
<dbReference type="PROSITE" id="PS00958">
    <property type="entry name" value="TRANSALDOLASE_2"/>
    <property type="match status" value="1"/>
</dbReference>
<evidence type="ECO:0000256" key="7">
    <source>
        <dbReference type="ARBA" id="ARBA00023270"/>
    </source>
</evidence>
<dbReference type="RefSeq" id="WP_008941317.1">
    <property type="nucleotide sequence ID" value="NZ_BKQF01000110.1"/>
</dbReference>
<dbReference type="PANTHER" id="PTHR10683">
    <property type="entry name" value="TRANSALDOLASE"/>
    <property type="match status" value="1"/>
</dbReference>
<evidence type="ECO:0000256" key="9">
    <source>
        <dbReference type="NCBIfam" id="TIGR00874"/>
    </source>
</evidence>
<dbReference type="UniPathway" id="UPA00115">
    <property type="reaction ID" value="UER00414"/>
</dbReference>
<evidence type="ECO:0000313" key="12">
    <source>
        <dbReference type="EMBL" id="NAR73532.1"/>
    </source>
</evidence>
<sequence>MTQTALNQLKNFTTVVADSSDLEAIKKFRPLDATTNPSLITAAAEQPESKELIEDAYLQAKKEGYEADELIERTIDILTVKFGVEILKLIDGRVSTEVDALLSYDTEATIAKARELSKLYQDYGIEQSRILIKIASTWEGIQAAKVLEAEGIPCNLTLLFGLHQAQACADANVTLISPFVGRILDWYKKAEAVDAYPIEKDPGVLSVKKIYNYYKQQGIPTQVMGASFRSTAQVLGLAGCDLLTIAPNLLAQLEQDQQHVNAQLTVEAAQQAEKIERSEQTKESFKAELEQDLMAFQLLQGGIDGFIKARNQLSLLLRQSFGVDAEISP</sequence>
<dbReference type="InterPro" id="IPR013785">
    <property type="entry name" value="Aldolase_TIM"/>
</dbReference>
<evidence type="ECO:0000256" key="5">
    <source>
        <dbReference type="ARBA" id="ARBA00022679"/>
    </source>
</evidence>
<comment type="pathway">
    <text evidence="2 10">Carbohydrate degradation; pentose phosphate pathway; D-glyceraldehyde 3-phosphate and beta-D-fructose 6-phosphate from D-ribose 5-phosphate and D-xylulose 5-phosphate (non-oxidative stage): step 2/3.</text>
</comment>
<evidence type="ECO:0000256" key="3">
    <source>
        <dbReference type="ARBA" id="ARBA00008012"/>
    </source>
</evidence>
<dbReference type="AlphaFoldDB" id="A0A372MS37"/>
<dbReference type="Gene3D" id="3.20.20.70">
    <property type="entry name" value="Aldolase class I"/>
    <property type="match status" value="1"/>
</dbReference>
<evidence type="ECO:0000256" key="11">
    <source>
        <dbReference type="SAM" id="Coils"/>
    </source>
</evidence>
<reference evidence="13 14" key="1">
    <citation type="submission" date="2019-03" db="EMBL/GenBank/DDBJ databases">
        <title>Complete genome sequence of two outbreak-associated Acinetobacter haemolyticus strains.</title>
        <authorList>
            <person name="Bai L."/>
            <person name="Zhang S.-C."/>
            <person name="Deng Y."/>
            <person name="Song C.-C."/>
            <person name="Kang G.-B."/>
            <person name="Dong Y."/>
            <person name="Wang Y."/>
            <person name="Gao F."/>
            <person name="Huang H."/>
        </authorList>
    </citation>
    <scope>NUCLEOTIDE SEQUENCE [LARGE SCALE GENOMIC DNA]</scope>
    <source>
        <strain evidence="13 14">TJR01</strain>
    </source>
</reference>
<dbReference type="PROSITE" id="PS01054">
    <property type="entry name" value="TRANSALDOLASE_1"/>
    <property type="match status" value="1"/>
</dbReference>
<gene>
    <name evidence="12" type="primary">tal</name>
    <name evidence="13" type="ORF">AHTJR_06715</name>
    <name evidence="12" type="ORF">GPS52_08485</name>
</gene>
<feature type="coiled-coil region" evidence="11">
    <location>
        <begin position="261"/>
        <end position="288"/>
    </location>
</feature>
<dbReference type="CDD" id="cd00957">
    <property type="entry name" value="Transaldolase_TalAB"/>
    <property type="match status" value="1"/>
</dbReference>
<keyword evidence="6 10" id="KW-0570">Pentose shunt</keyword>
<evidence type="ECO:0000313" key="15">
    <source>
        <dbReference type="Proteomes" id="UP000451048"/>
    </source>
</evidence>
<dbReference type="GO" id="GO:0004801">
    <property type="term" value="F:transaldolase activity"/>
    <property type="evidence" value="ECO:0007669"/>
    <property type="project" value="UniProtKB-UniRule"/>
</dbReference>
<proteinExistence type="inferred from homology"/>
<protein>
    <recommendedName>
        <fullName evidence="4 9">Transaldolase</fullName>
        <ecNumber evidence="4 9">2.2.1.2</ecNumber>
    </recommendedName>
</protein>
<dbReference type="InterPro" id="IPR018225">
    <property type="entry name" value="Transaldolase_AS"/>
</dbReference>
<dbReference type="NCBIfam" id="TIGR00874">
    <property type="entry name" value="talAB"/>
    <property type="match status" value="1"/>
</dbReference>
<dbReference type="EC" id="2.2.1.2" evidence="4 9"/>
<keyword evidence="11" id="KW-0175">Coiled coil</keyword>